<accession>A0ABS1HNE6</accession>
<comment type="similarity">
    <text evidence="5">Belongs to the 2-oxoadipate dioxygenase/decarboxylase family.</text>
</comment>
<keyword evidence="2" id="KW-0223">Dioxygenase</keyword>
<protein>
    <recommendedName>
        <fullName evidence="6">2-oxoadipate dioxygenase/decarboxylase</fullName>
        <ecNumber evidence="6">1.13.11.93</ecNumber>
    </recommendedName>
    <alternativeName>
        <fullName evidence="7">2-hydroxyglutarate synthase</fullName>
    </alternativeName>
</protein>
<gene>
    <name evidence="8" type="ORF">JIV24_17765</name>
</gene>
<dbReference type="Pfam" id="PF07063">
    <property type="entry name" value="HGLS"/>
    <property type="match status" value="1"/>
</dbReference>
<dbReference type="CDD" id="cd16350">
    <property type="entry name" value="VOC_like"/>
    <property type="match status" value="1"/>
</dbReference>
<evidence type="ECO:0000256" key="2">
    <source>
        <dbReference type="ARBA" id="ARBA00022964"/>
    </source>
</evidence>
<evidence type="ECO:0000256" key="4">
    <source>
        <dbReference type="ARBA" id="ARBA00023004"/>
    </source>
</evidence>
<dbReference type="Proteomes" id="UP000605676">
    <property type="component" value="Unassembled WGS sequence"/>
</dbReference>
<keyword evidence="3" id="KW-0560">Oxidoreductase</keyword>
<sequence>MLHYKHLFDQLYSDYSRLNPSVKKINELFKDSGETIINDHIALRTFNIPEINLDSIAKPFLEGGYKEKGFYCFNEKKLTAKHFEHVKDPLAPKVFISQLIIEDLPQAYQDIIQKEIIDNINQIPTSHKLLLAGRLWNLPKYEIYKELLKTSEYAAWLYVFGIRANHFTILINHLSHFTGIKMVNEFLKNKGFTLNTAGGEIKGSPSVYLEQSSTLADIVKIQFVEGDFMIPACYYEFAMRYILPSGELFSGFQTTSADKIFESTNNQINN</sequence>
<dbReference type="EC" id="1.13.11.93" evidence="6"/>
<dbReference type="EMBL" id="JAENRR010000057">
    <property type="protein sequence ID" value="MBK3519201.1"/>
    <property type="molecule type" value="Genomic_DNA"/>
</dbReference>
<evidence type="ECO:0000256" key="5">
    <source>
        <dbReference type="ARBA" id="ARBA00035013"/>
    </source>
</evidence>
<evidence type="ECO:0000256" key="3">
    <source>
        <dbReference type="ARBA" id="ARBA00023002"/>
    </source>
</evidence>
<dbReference type="PANTHER" id="PTHR31136">
    <property type="entry name" value="DUF1338 DOMAIN-CONTAINING PROTEIN"/>
    <property type="match status" value="1"/>
</dbReference>
<evidence type="ECO:0000313" key="9">
    <source>
        <dbReference type="Proteomes" id="UP000605676"/>
    </source>
</evidence>
<evidence type="ECO:0000256" key="6">
    <source>
        <dbReference type="ARBA" id="ARBA00035023"/>
    </source>
</evidence>
<comment type="cofactor">
    <cofactor evidence="1">
        <name>Fe(2+)</name>
        <dbReference type="ChEBI" id="CHEBI:29033"/>
    </cofactor>
</comment>
<organism evidence="8 9">
    <name type="scientific">Carboxylicivirga marina</name>
    <dbReference type="NCBI Taxonomy" id="2800988"/>
    <lineage>
        <taxon>Bacteria</taxon>
        <taxon>Pseudomonadati</taxon>
        <taxon>Bacteroidota</taxon>
        <taxon>Bacteroidia</taxon>
        <taxon>Marinilabiliales</taxon>
        <taxon>Marinilabiliaceae</taxon>
        <taxon>Carboxylicivirga</taxon>
    </lineage>
</organism>
<dbReference type="PANTHER" id="PTHR31136:SF5">
    <property type="entry name" value="2-OXOADIPATE DIOXYGENASE_DECARBOXYLASE, CHLOROPLASTIC"/>
    <property type="match status" value="1"/>
</dbReference>
<name>A0ABS1HNE6_9BACT</name>
<dbReference type="InterPro" id="IPR009770">
    <property type="entry name" value="HGLS"/>
</dbReference>
<comment type="caution">
    <text evidence="8">The sequence shown here is derived from an EMBL/GenBank/DDBJ whole genome shotgun (WGS) entry which is preliminary data.</text>
</comment>
<dbReference type="SMART" id="SM01150">
    <property type="entry name" value="DUF1338"/>
    <property type="match status" value="1"/>
</dbReference>
<dbReference type="Gene3D" id="3.10.180.50">
    <property type="match status" value="1"/>
</dbReference>
<evidence type="ECO:0000313" key="8">
    <source>
        <dbReference type="EMBL" id="MBK3519201.1"/>
    </source>
</evidence>
<evidence type="ECO:0000256" key="1">
    <source>
        <dbReference type="ARBA" id="ARBA00001954"/>
    </source>
</evidence>
<reference evidence="8 9" key="1">
    <citation type="submission" date="2021-01" db="EMBL/GenBank/DDBJ databases">
        <title>Carboxyliciviraga sp.nov., isolated from coastal sediments.</title>
        <authorList>
            <person name="Lu D."/>
            <person name="Zhang T."/>
        </authorList>
    </citation>
    <scope>NUCLEOTIDE SEQUENCE [LARGE SCALE GENOMIC DNA]</scope>
    <source>
        <strain evidence="8 9">N1Y132</strain>
    </source>
</reference>
<proteinExistence type="inferred from homology"/>
<evidence type="ECO:0000256" key="7">
    <source>
        <dbReference type="ARBA" id="ARBA00035045"/>
    </source>
</evidence>
<dbReference type="RefSeq" id="WP_200466422.1">
    <property type="nucleotide sequence ID" value="NZ_JAENRR010000057.1"/>
</dbReference>
<keyword evidence="4" id="KW-0408">Iron</keyword>
<keyword evidence="9" id="KW-1185">Reference proteome</keyword>